<dbReference type="EMBL" id="JANPWB010000003">
    <property type="protein sequence ID" value="KAJ1200243.1"/>
    <property type="molecule type" value="Genomic_DNA"/>
</dbReference>
<reference evidence="2" key="1">
    <citation type="journal article" date="2022" name="bioRxiv">
        <title>Sequencing and chromosome-scale assembly of the giantPleurodeles waltlgenome.</title>
        <authorList>
            <person name="Brown T."/>
            <person name="Elewa A."/>
            <person name="Iarovenko S."/>
            <person name="Subramanian E."/>
            <person name="Araus A.J."/>
            <person name="Petzold A."/>
            <person name="Susuki M."/>
            <person name="Suzuki K.-i.T."/>
            <person name="Hayashi T."/>
            <person name="Toyoda A."/>
            <person name="Oliveira C."/>
            <person name="Osipova E."/>
            <person name="Leigh N.D."/>
            <person name="Simon A."/>
            <person name="Yun M.H."/>
        </authorList>
    </citation>
    <scope>NUCLEOTIDE SEQUENCE</scope>
    <source>
        <strain evidence="2">20211129_DDA</strain>
        <tissue evidence="2">Liver</tissue>
    </source>
</reference>
<organism evidence="2 3">
    <name type="scientific">Pleurodeles waltl</name>
    <name type="common">Iberian ribbed newt</name>
    <dbReference type="NCBI Taxonomy" id="8319"/>
    <lineage>
        <taxon>Eukaryota</taxon>
        <taxon>Metazoa</taxon>
        <taxon>Chordata</taxon>
        <taxon>Craniata</taxon>
        <taxon>Vertebrata</taxon>
        <taxon>Euteleostomi</taxon>
        <taxon>Amphibia</taxon>
        <taxon>Batrachia</taxon>
        <taxon>Caudata</taxon>
        <taxon>Salamandroidea</taxon>
        <taxon>Salamandridae</taxon>
        <taxon>Pleurodelinae</taxon>
        <taxon>Pleurodeles</taxon>
    </lineage>
</organism>
<evidence type="ECO:0000313" key="3">
    <source>
        <dbReference type="Proteomes" id="UP001066276"/>
    </source>
</evidence>
<proteinExistence type="predicted"/>
<gene>
    <name evidence="2" type="ORF">NDU88_004069</name>
</gene>
<evidence type="ECO:0000313" key="2">
    <source>
        <dbReference type="EMBL" id="KAJ1200243.1"/>
    </source>
</evidence>
<name>A0AAV7VIV7_PLEWA</name>
<sequence>MAEPYESGSELHLIGAPRCRMAPGLWRHELGALNNQGKILMTCGLCMEAVPWKSYSNRDCGEALGKAHMSHAVRLANTAYVIVGKVNPRQHRITSDRQKYLQQQENSAMQDQGAYGEDYAELTGNTTAILAELCAGFKAINARFHMRAGCMDCMGKHLDEQATRLAQTKDRISKIEDAAAKVNRRLEVLEAHLHAVAIKNEDLESRS</sequence>
<protein>
    <submittedName>
        <fullName evidence="2">Uncharacterized protein</fullName>
    </submittedName>
</protein>
<dbReference type="Proteomes" id="UP001066276">
    <property type="component" value="Chromosome 2_1"/>
</dbReference>
<comment type="caution">
    <text evidence="2">The sequence shown here is derived from an EMBL/GenBank/DDBJ whole genome shotgun (WGS) entry which is preliminary data.</text>
</comment>
<accession>A0AAV7VIV7</accession>
<keyword evidence="1" id="KW-0175">Coiled coil</keyword>
<evidence type="ECO:0000256" key="1">
    <source>
        <dbReference type="SAM" id="Coils"/>
    </source>
</evidence>
<keyword evidence="3" id="KW-1185">Reference proteome</keyword>
<feature type="coiled-coil region" evidence="1">
    <location>
        <begin position="158"/>
        <end position="206"/>
    </location>
</feature>
<dbReference type="AlphaFoldDB" id="A0AAV7VIV7"/>